<evidence type="ECO:0000313" key="2">
    <source>
        <dbReference type="Proteomes" id="UP000324800"/>
    </source>
</evidence>
<comment type="caution">
    <text evidence="1">The sequence shown here is derived from an EMBL/GenBank/DDBJ whole genome shotgun (WGS) entry which is preliminary data.</text>
</comment>
<dbReference type="Proteomes" id="UP000324800">
    <property type="component" value="Unassembled WGS sequence"/>
</dbReference>
<gene>
    <name evidence="1" type="ORF">EZS28_005413</name>
</gene>
<reference evidence="1 2" key="1">
    <citation type="submission" date="2019-03" db="EMBL/GenBank/DDBJ databases">
        <title>Single cell metagenomics reveals metabolic interactions within the superorganism composed of flagellate Streblomastix strix and complex community of Bacteroidetes bacteria on its surface.</title>
        <authorList>
            <person name="Treitli S.C."/>
            <person name="Kolisko M."/>
            <person name="Husnik F."/>
            <person name="Keeling P."/>
            <person name="Hampl V."/>
        </authorList>
    </citation>
    <scope>NUCLEOTIDE SEQUENCE [LARGE SCALE GENOMIC DNA]</scope>
    <source>
        <strain evidence="1">ST1C</strain>
    </source>
</reference>
<protein>
    <submittedName>
        <fullName evidence="1">Uncharacterized protein</fullName>
    </submittedName>
</protein>
<dbReference type="AlphaFoldDB" id="A0A5J4WW52"/>
<organism evidence="1 2">
    <name type="scientific">Streblomastix strix</name>
    <dbReference type="NCBI Taxonomy" id="222440"/>
    <lineage>
        <taxon>Eukaryota</taxon>
        <taxon>Metamonada</taxon>
        <taxon>Preaxostyla</taxon>
        <taxon>Oxymonadida</taxon>
        <taxon>Streblomastigidae</taxon>
        <taxon>Streblomastix</taxon>
    </lineage>
</organism>
<sequence>MRDEKDTPPSSSHPIVYGEGPINTIIDISVHITGISLQSSKDTPWPLLNDIPQSQGLDMDWYIAISDDFMNEQGCQVYIDRQSNDTKIRLRGELKAVANERGLFDPKSDLHLEADYWGFDPPEDMDLWTACIIAETAIAKVNRLQDGLNKQKSTRQVIQTNDNTLIVNRSVIPLIPAKRKRGDETFTTIQNLLSLQEKFQQERKCQEKFESLEEAKIAQDVVTTLSGIIKQDAKDANMLAFQLQSIQRQKLFDEIVWDGVNVVFSVPSAEATLLEERFGLVRKVLESACAVNQGIAGLIHDIARNGTQNVVGKLCKIQEASLLYSW</sequence>
<dbReference type="EMBL" id="SNRW01000827">
    <property type="protein sequence ID" value="KAA6399063.1"/>
    <property type="molecule type" value="Genomic_DNA"/>
</dbReference>
<accession>A0A5J4WW52</accession>
<proteinExistence type="predicted"/>
<evidence type="ECO:0000313" key="1">
    <source>
        <dbReference type="EMBL" id="KAA6399063.1"/>
    </source>
</evidence>
<name>A0A5J4WW52_9EUKA</name>